<proteinExistence type="predicted"/>
<dbReference type="Pfam" id="PF13568">
    <property type="entry name" value="OMP_b-brl_2"/>
    <property type="match status" value="1"/>
</dbReference>
<evidence type="ECO:0000313" key="4">
    <source>
        <dbReference type="Proteomes" id="UP000490922"/>
    </source>
</evidence>
<dbReference type="Proteomes" id="UP000490922">
    <property type="component" value="Unassembled WGS sequence"/>
</dbReference>
<dbReference type="InterPro" id="IPR011250">
    <property type="entry name" value="OMP/PagP_B-barrel"/>
</dbReference>
<protein>
    <submittedName>
        <fullName evidence="3">PorT family protein</fullName>
    </submittedName>
</protein>
<dbReference type="EMBL" id="WAEM01000002">
    <property type="protein sequence ID" value="KAB1156855.1"/>
    <property type="molecule type" value="Genomic_DNA"/>
</dbReference>
<dbReference type="RefSeq" id="WP_151106849.1">
    <property type="nucleotide sequence ID" value="NZ_WAEM01000002.1"/>
</dbReference>
<dbReference type="AlphaFoldDB" id="A0A7J5AH45"/>
<name>A0A7J5AH45_9FLAO</name>
<feature type="chain" id="PRO_5029883346" evidence="1">
    <location>
        <begin position="19"/>
        <end position="215"/>
    </location>
</feature>
<dbReference type="InterPro" id="IPR025665">
    <property type="entry name" value="Beta-barrel_OMP_2"/>
</dbReference>
<keyword evidence="4" id="KW-1185">Reference proteome</keyword>
<feature type="domain" description="Outer membrane protein beta-barrel" evidence="2">
    <location>
        <begin position="18"/>
        <end position="189"/>
    </location>
</feature>
<reference evidence="3 4" key="1">
    <citation type="submission" date="2019-09" db="EMBL/GenBank/DDBJ databases">
        <title>Flavobacterium sp. nov., isolated from glacier ice.</title>
        <authorList>
            <person name="Liu Q."/>
        </authorList>
    </citation>
    <scope>NUCLEOTIDE SEQUENCE [LARGE SCALE GENOMIC DNA]</scope>
    <source>
        <strain evidence="3 4">NBRC 112527</strain>
    </source>
</reference>
<accession>A0A7J5AH45</accession>
<dbReference type="OrthoDB" id="893738at2"/>
<evidence type="ECO:0000313" key="3">
    <source>
        <dbReference type="EMBL" id="KAB1156855.1"/>
    </source>
</evidence>
<comment type="caution">
    <text evidence="3">The sequence shown here is derived from an EMBL/GenBank/DDBJ whole genome shotgun (WGS) entry which is preliminary data.</text>
</comment>
<dbReference type="SUPFAM" id="SSF56925">
    <property type="entry name" value="OMPA-like"/>
    <property type="match status" value="1"/>
</dbReference>
<evidence type="ECO:0000256" key="1">
    <source>
        <dbReference type="SAM" id="SignalP"/>
    </source>
</evidence>
<gene>
    <name evidence="3" type="ORF">F6464_05755</name>
</gene>
<evidence type="ECO:0000259" key="2">
    <source>
        <dbReference type="Pfam" id="PF13568"/>
    </source>
</evidence>
<feature type="signal peptide" evidence="1">
    <location>
        <begin position="1"/>
        <end position="18"/>
    </location>
</feature>
<organism evidence="3 4">
    <name type="scientific">Flavobacterium luteum</name>
    <dbReference type="NCBI Taxonomy" id="2026654"/>
    <lineage>
        <taxon>Bacteria</taxon>
        <taxon>Pseudomonadati</taxon>
        <taxon>Bacteroidota</taxon>
        <taxon>Flavobacteriia</taxon>
        <taxon>Flavobacteriales</taxon>
        <taxon>Flavobacteriaceae</taxon>
        <taxon>Flavobacterium</taxon>
    </lineage>
</organism>
<sequence>MRKVIFIFCLSYSLFSIAQDKIKFGINTGVTYSNIRGNEIADKNKYDFDFLLGTSFELPINNKMSFFTGLNYERKSFKRKILFEENLIEFDPFDPAFSQDAGFTAKATLSYLSIPLNIKYYLGRKNSFFLNGGLNTAIFLNLNSNIGNEKNGIKTFDFGFNLGFGKKIKLNEKTNLNIEIKDSYGLVNISSIPVYNNGTVKTNSVNLILNWEFKI</sequence>
<keyword evidence="1" id="KW-0732">Signal</keyword>